<evidence type="ECO:0000313" key="3">
    <source>
        <dbReference type="Proteomes" id="UP001314681"/>
    </source>
</evidence>
<dbReference type="Gene3D" id="3.30.420.130">
    <property type="entry name" value="Dinitrogenase iron-molybdenum cofactor biosynthesis domain"/>
    <property type="match status" value="1"/>
</dbReference>
<dbReference type="InterPro" id="IPR036105">
    <property type="entry name" value="DiNase_FeMo-co_biosyn_sf"/>
</dbReference>
<dbReference type="InterPro" id="IPR033913">
    <property type="entry name" value="MTH1175_dom"/>
</dbReference>
<dbReference type="Proteomes" id="UP001314681">
    <property type="component" value="Unassembled WGS sequence"/>
</dbReference>
<evidence type="ECO:0000313" key="2">
    <source>
        <dbReference type="EMBL" id="MBU9726906.1"/>
    </source>
</evidence>
<sequence>MKIAVTYENGQVFQHFGHSEQFKIYETDEHSILSSEVADTNGSGHGALAGFLKDYGIEVLICGGIGGGARTALAEAGITLYPGAKGDADEQVKALLAGNLNYQPDIVCDHHNHAHGEGHTCGEHGCKDHGTAH</sequence>
<dbReference type="PANTHER" id="PTHR42983:SF1">
    <property type="entry name" value="IRON-MOLYBDENUM PROTEIN"/>
    <property type="match status" value="1"/>
</dbReference>
<dbReference type="InterPro" id="IPR003731">
    <property type="entry name" value="Di-Nase_FeMo-co_biosynth"/>
</dbReference>
<dbReference type="Pfam" id="PF02579">
    <property type="entry name" value="Nitro_FeMo-Co"/>
    <property type="match status" value="1"/>
</dbReference>
<dbReference type="EMBL" id="JAHQCX010000008">
    <property type="protein sequence ID" value="MBU9726906.1"/>
    <property type="molecule type" value="Genomic_DNA"/>
</dbReference>
<keyword evidence="3" id="KW-1185">Reference proteome</keyword>
<evidence type="ECO:0000259" key="1">
    <source>
        <dbReference type="Pfam" id="PF02579"/>
    </source>
</evidence>
<dbReference type="RefSeq" id="WP_158354182.1">
    <property type="nucleotide sequence ID" value="NZ_JAHQCX010000008.1"/>
</dbReference>
<comment type="caution">
    <text evidence="2">The sequence shown here is derived from an EMBL/GenBank/DDBJ whole genome shotgun (WGS) entry which is preliminary data.</text>
</comment>
<dbReference type="SUPFAM" id="SSF53146">
    <property type="entry name" value="Nitrogenase accessory factor-like"/>
    <property type="match status" value="1"/>
</dbReference>
<reference evidence="2 3" key="1">
    <citation type="submission" date="2021-06" db="EMBL/GenBank/DDBJ databases">
        <title>Description of novel taxa of the family Lachnospiraceae.</title>
        <authorList>
            <person name="Chaplin A.V."/>
            <person name="Sokolova S.R."/>
            <person name="Pikina A.P."/>
            <person name="Korzhanova M."/>
            <person name="Belova V."/>
            <person name="Korostin D."/>
            <person name="Efimov B.A."/>
        </authorList>
    </citation>
    <scope>NUCLEOTIDE SEQUENCE [LARGE SCALE GENOMIC DNA]</scope>
    <source>
        <strain evidence="2 3">ASD4241</strain>
    </source>
</reference>
<name>A0ABS6K8R3_9FIRM</name>
<accession>A0ABS6K8R3</accession>
<dbReference type="PANTHER" id="PTHR42983">
    <property type="entry name" value="DINITROGENASE IRON-MOLYBDENUM COFACTOR PROTEIN-RELATED"/>
    <property type="match status" value="1"/>
</dbReference>
<protein>
    <submittedName>
        <fullName evidence="2">NifB/NifX family molybdenum-iron cluster-binding protein</fullName>
    </submittedName>
</protein>
<proteinExistence type="predicted"/>
<dbReference type="CDD" id="cd00851">
    <property type="entry name" value="MTH1175"/>
    <property type="match status" value="1"/>
</dbReference>
<gene>
    <name evidence="2" type="ORF">KTH90_12860</name>
</gene>
<feature type="domain" description="Dinitrogenase iron-molybdenum cofactor biosynthesis" evidence="1">
    <location>
        <begin position="9"/>
        <end position="96"/>
    </location>
</feature>
<organism evidence="2 3">
    <name type="scientific">Diplocloster modestus</name>
    <dbReference type="NCBI Taxonomy" id="2850322"/>
    <lineage>
        <taxon>Bacteria</taxon>
        <taxon>Bacillati</taxon>
        <taxon>Bacillota</taxon>
        <taxon>Clostridia</taxon>
        <taxon>Lachnospirales</taxon>
        <taxon>Lachnospiraceae</taxon>
        <taxon>Diplocloster</taxon>
    </lineage>
</organism>